<sequence length="179" mass="20950">MEKIITDRLILRNFSLADAKGLLGYLSNPRVNCFRGEKITTHEEAISEAKKKSEDDSHIAVLLKDDESLIGELFYLYEEPDTYSIGWNFNEQYEGKGYASESAKALFKCLFNEKSARRLYAYVEDDNYRSQKLCEKLGMRKEGCFLEFISFIKDENGIPKYENTFQYALLKKEWEKQQI</sequence>
<dbReference type="PANTHER" id="PTHR43792">
    <property type="entry name" value="GNAT FAMILY, PUTATIVE (AFU_ORTHOLOGUE AFUA_3G00765)-RELATED-RELATED"/>
    <property type="match status" value="1"/>
</dbReference>
<protein>
    <submittedName>
        <fullName evidence="1">GCN5 family acetyltransferase</fullName>
    </submittedName>
</protein>
<dbReference type="Proteomes" id="UP000031866">
    <property type="component" value="Chromosome"/>
</dbReference>
<proteinExistence type="predicted"/>
<dbReference type="AlphaFoldDB" id="A0A0B5QUL9"/>
<accession>A0A0B5QUL9</accession>
<dbReference type="Pfam" id="PF13302">
    <property type="entry name" value="Acetyltransf_3"/>
    <property type="match status" value="1"/>
</dbReference>
<dbReference type="InterPro" id="IPR051531">
    <property type="entry name" value="N-acetyltransferase"/>
</dbReference>
<gene>
    <name evidence="1" type="ORF">LF65_04059</name>
</gene>
<keyword evidence="1" id="KW-0808">Transferase</keyword>
<dbReference type="GO" id="GO:0016747">
    <property type="term" value="F:acyltransferase activity, transferring groups other than amino-acyl groups"/>
    <property type="evidence" value="ECO:0007669"/>
    <property type="project" value="InterPro"/>
</dbReference>
<dbReference type="SUPFAM" id="SSF55729">
    <property type="entry name" value="Acyl-CoA N-acyltransferases (Nat)"/>
    <property type="match status" value="1"/>
</dbReference>
<dbReference type="PROSITE" id="PS51186">
    <property type="entry name" value="GNAT"/>
    <property type="match status" value="1"/>
</dbReference>
<evidence type="ECO:0000313" key="2">
    <source>
        <dbReference type="Proteomes" id="UP000031866"/>
    </source>
</evidence>
<dbReference type="KEGG" id="cbei:LF65_04059"/>
<dbReference type="RefSeq" id="WP_041898468.1">
    <property type="nucleotide sequence ID" value="NZ_CP010086.2"/>
</dbReference>
<reference evidence="2" key="1">
    <citation type="submission" date="2014-12" db="EMBL/GenBank/DDBJ databases">
        <title>Genome sequence of Clostridium beijerinckii strain 59B.</title>
        <authorList>
            <person name="Little G.T."/>
            <person name="Minton N.P."/>
        </authorList>
    </citation>
    <scope>NUCLEOTIDE SEQUENCE [LARGE SCALE GENOMIC DNA]</scope>
    <source>
        <strain evidence="2">59B</strain>
    </source>
</reference>
<dbReference type="InterPro" id="IPR016181">
    <property type="entry name" value="Acyl_CoA_acyltransferase"/>
</dbReference>
<dbReference type="EMBL" id="CP010086">
    <property type="protein sequence ID" value="AJH00604.1"/>
    <property type="molecule type" value="Genomic_DNA"/>
</dbReference>
<name>A0A0B5QUL9_CLOBE</name>
<evidence type="ECO:0000313" key="1">
    <source>
        <dbReference type="EMBL" id="AJH00604.1"/>
    </source>
</evidence>
<dbReference type="PANTHER" id="PTHR43792:SF1">
    <property type="entry name" value="N-ACETYLTRANSFERASE DOMAIN-CONTAINING PROTEIN"/>
    <property type="match status" value="1"/>
</dbReference>
<organism evidence="1 2">
    <name type="scientific">Clostridium beijerinckii</name>
    <name type="common">Clostridium MP</name>
    <dbReference type="NCBI Taxonomy" id="1520"/>
    <lineage>
        <taxon>Bacteria</taxon>
        <taxon>Bacillati</taxon>
        <taxon>Bacillota</taxon>
        <taxon>Clostridia</taxon>
        <taxon>Eubacteriales</taxon>
        <taxon>Clostridiaceae</taxon>
        <taxon>Clostridium</taxon>
    </lineage>
</organism>
<dbReference type="STRING" id="1520.LF65_04059"/>
<dbReference type="OrthoDB" id="9785602at2"/>
<dbReference type="InterPro" id="IPR000182">
    <property type="entry name" value="GNAT_dom"/>
</dbReference>
<dbReference type="Gene3D" id="3.40.630.30">
    <property type="match status" value="1"/>
</dbReference>